<gene>
    <name evidence="2" type="ORF">CAter282_4296</name>
</gene>
<evidence type="ECO:0000313" key="3">
    <source>
        <dbReference type="Proteomes" id="UP000071778"/>
    </source>
</evidence>
<organism evidence="2 3">
    <name type="scientific">Collimonas arenae</name>
    <dbReference type="NCBI Taxonomy" id="279058"/>
    <lineage>
        <taxon>Bacteria</taxon>
        <taxon>Pseudomonadati</taxon>
        <taxon>Pseudomonadota</taxon>
        <taxon>Betaproteobacteria</taxon>
        <taxon>Burkholderiales</taxon>
        <taxon>Oxalobacteraceae</taxon>
        <taxon>Collimonas</taxon>
    </lineage>
</organism>
<dbReference type="PATRIC" id="fig|279058.17.peg.4627"/>
<dbReference type="InterPro" id="IPR052345">
    <property type="entry name" value="Rad_response_metalloprotease"/>
</dbReference>
<accession>A0A127PW55</accession>
<dbReference type="Proteomes" id="UP000071778">
    <property type="component" value="Chromosome"/>
</dbReference>
<proteinExistence type="predicted"/>
<dbReference type="Pfam" id="PF06114">
    <property type="entry name" value="Peptidase_M78"/>
    <property type="match status" value="1"/>
</dbReference>
<dbReference type="PANTHER" id="PTHR43236:SF2">
    <property type="entry name" value="BLL0069 PROTEIN"/>
    <property type="match status" value="1"/>
</dbReference>
<protein>
    <recommendedName>
        <fullName evidence="1">IrrE N-terminal-like domain-containing protein</fullName>
    </recommendedName>
</protein>
<keyword evidence="3" id="KW-1185">Reference proteome</keyword>
<evidence type="ECO:0000259" key="1">
    <source>
        <dbReference type="Pfam" id="PF06114"/>
    </source>
</evidence>
<sequence length="289" mass="32776">MDEADVLWKARQFVASVDTSNIHVDLNAYVDAAKAKVGFEELEDGESGYTINVKGQPRITVNSLETPERQRFTICHEIAHIVLGLVSQHDEIPSWGYAKRDINETWCDVFAAELLMPYDIFRAKIRDEGEPSEELIESLASEFRTSFPAAGSRFAAVTDLPCAFVTIDRSIIRYASRSLSLRKIGAWIAPKSPVPTGSVAHRLRADEVNGSATQEVAQDIWFSDWEKDRDLWEMSRHYARFDQTVSLLWCDEDDISDVEVSRTRLTTYENDGLSELTGELPWPGKRSRR</sequence>
<feature type="domain" description="IrrE N-terminal-like" evidence="1">
    <location>
        <begin position="35"/>
        <end position="153"/>
    </location>
</feature>
<dbReference type="PANTHER" id="PTHR43236">
    <property type="entry name" value="ANTITOXIN HIGA1"/>
    <property type="match status" value="1"/>
</dbReference>
<dbReference type="OrthoDB" id="9794834at2"/>
<dbReference type="AlphaFoldDB" id="A0A127PW55"/>
<reference evidence="2 3" key="1">
    <citation type="submission" date="2015-11" db="EMBL/GenBank/DDBJ databases">
        <title>Exploring the genomic traits of fungus-feeding bacterial genus Collimonas.</title>
        <authorList>
            <person name="Song C."/>
            <person name="Schmidt R."/>
            <person name="de Jager V."/>
            <person name="Krzyzanowska D."/>
            <person name="Jongedijk E."/>
            <person name="Cankar K."/>
            <person name="Beekwilder J."/>
            <person name="van Veen A."/>
            <person name="de Boer W."/>
            <person name="van Veen J.A."/>
            <person name="Garbeva P."/>
        </authorList>
    </citation>
    <scope>NUCLEOTIDE SEQUENCE [LARGE SCALE GENOMIC DNA]</scope>
    <source>
        <strain evidence="2 3">Ter282</strain>
    </source>
</reference>
<dbReference type="InterPro" id="IPR010359">
    <property type="entry name" value="IrrE_HExxH"/>
</dbReference>
<evidence type="ECO:0000313" key="2">
    <source>
        <dbReference type="EMBL" id="AMP11956.1"/>
    </source>
</evidence>
<name>A0A127PW55_9BURK</name>
<dbReference type="Gene3D" id="1.10.10.2910">
    <property type="match status" value="1"/>
</dbReference>
<dbReference type="EMBL" id="CP013235">
    <property type="protein sequence ID" value="AMP11956.1"/>
    <property type="molecule type" value="Genomic_DNA"/>
</dbReference>